<evidence type="ECO:0000313" key="1">
    <source>
        <dbReference type="EMBL" id="EMS59001.1"/>
    </source>
</evidence>
<name>M7ZH91_TRIUA</name>
<accession>M7ZH91</accession>
<proteinExistence type="predicted"/>
<organism evidence="1">
    <name type="scientific">Triticum urartu</name>
    <name type="common">Red wild einkorn</name>
    <name type="synonym">Crithodium urartu</name>
    <dbReference type="NCBI Taxonomy" id="4572"/>
    <lineage>
        <taxon>Eukaryota</taxon>
        <taxon>Viridiplantae</taxon>
        <taxon>Streptophyta</taxon>
        <taxon>Embryophyta</taxon>
        <taxon>Tracheophyta</taxon>
        <taxon>Spermatophyta</taxon>
        <taxon>Magnoliopsida</taxon>
        <taxon>Liliopsida</taxon>
        <taxon>Poales</taxon>
        <taxon>Poaceae</taxon>
        <taxon>BOP clade</taxon>
        <taxon>Pooideae</taxon>
        <taxon>Triticodae</taxon>
        <taxon>Triticeae</taxon>
        <taxon>Triticinae</taxon>
        <taxon>Triticum</taxon>
    </lineage>
</organism>
<reference evidence="1" key="1">
    <citation type="journal article" date="2013" name="Nature">
        <title>Draft genome of the wheat A-genome progenitor Triticum urartu.</title>
        <authorList>
            <person name="Ling H.Q."/>
            <person name="Zhao S."/>
            <person name="Liu D."/>
            <person name="Wang J."/>
            <person name="Sun H."/>
            <person name="Zhang C."/>
            <person name="Fan H."/>
            <person name="Li D."/>
            <person name="Dong L."/>
            <person name="Tao Y."/>
            <person name="Gao C."/>
            <person name="Wu H."/>
            <person name="Li Y."/>
            <person name="Cui Y."/>
            <person name="Guo X."/>
            <person name="Zheng S."/>
            <person name="Wang B."/>
            <person name="Yu K."/>
            <person name="Liang Q."/>
            <person name="Yang W."/>
            <person name="Lou X."/>
            <person name="Chen J."/>
            <person name="Feng M."/>
            <person name="Jian J."/>
            <person name="Zhang X."/>
            <person name="Luo G."/>
            <person name="Jiang Y."/>
            <person name="Liu J."/>
            <person name="Wang Z."/>
            <person name="Sha Y."/>
            <person name="Zhang B."/>
            <person name="Wu H."/>
            <person name="Tang D."/>
            <person name="Shen Q."/>
            <person name="Xue P."/>
            <person name="Zou S."/>
            <person name="Wang X."/>
            <person name="Liu X."/>
            <person name="Wang F."/>
            <person name="Yang Y."/>
            <person name="An X."/>
            <person name="Dong Z."/>
            <person name="Zhang K."/>
            <person name="Zhang X."/>
            <person name="Luo M.C."/>
            <person name="Dvorak J."/>
            <person name="Tong Y."/>
            <person name="Wang J."/>
            <person name="Yang H."/>
            <person name="Li Z."/>
            <person name="Wang D."/>
            <person name="Zhang A."/>
            <person name="Wang J."/>
        </authorList>
    </citation>
    <scope>NUCLEOTIDE SEQUENCE</scope>
</reference>
<dbReference type="AlphaFoldDB" id="M7ZH91"/>
<protein>
    <submittedName>
        <fullName evidence="1">Uncharacterized protein</fullName>
    </submittedName>
</protein>
<sequence length="107" mass="12489">MECNPEEEEHCKEIWIRPCRRARPNRRPHFLFHLRVLLVAAPALHGQGEKGGMIGGAEFFRKDSVVGNMDGYLSYLSLEYDFFSDTNPAWVSSFWKQESFPHKMDEL</sequence>
<gene>
    <name evidence="1" type="ORF">TRIUR3_21105</name>
</gene>
<dbReference type="EMBL" id="KD126146">
    <property type="protein sequence ID" value="EMS59001.1"/>
    <property type="molecule type" value="Genomic_DNA"/>
</dbReference>